<feature type="transmembrane region" description="Helical" evidence="1">
    <location>
        <begin position="52"/>
        <end position="79"/>
    </location>
</feature>
<proteinExistence type="predicted"/>
<evidence type="ECO:0000313" key="2">
    <source>
        <dbReference type="EMBL" id="MBB5328563.1"/>
    </source>
</evidence>
<comment type="caution">
    <text evidence="2">The sequence shown here is derived from an EMBL/GenBank/DDBJ whole genome shotgun (WGS) entry which is preliminary data.</text>
</comment>
<keyword evidence="1" id="KW-0812">Transmembrane</keyword>
<keyword evidence="1" id="KW-1133">Transmembrane helix</keyword>
<keyword evidence="1" id="KW-0472">Membrane</keyword>
<dbReference type="EMBL" id="JACHEB010000004">
    <property type="protein sequence ID" value="MBB5328563.1"/>
    <property type="molecule type" value="Genomic_DNA"/>
</dbReference>
<sequence>MSGTVKFALLCGLGGVAVPVGIMASNPQISTNVLLALWPTSIFGFGFNGPTFSPLGIVIGAIELGGNFLIYSSAGLLIAGISRRIWRKE</sequence>
<dbReference type="AlphaFoldDB" id="A0A9X0QDW0"/>
<name>A0A9X0QDW0_9BACT</name>
<accession>A0A9X0QDW0</accession>
<protein>
    <submittedName>
        <fullName evidence="2">Uncharacterized protein</fullName>
    </submittedName>
</protein>
<gene>
    <name evidence="2" type="ORF">HDF14_002173</name>
</gene>
<organism evidence="2 3">
    <name type="scientific">Tunturiibacter gelidiferens</name>
    <dbReference type="NCBI Taxonomy" id="3069689"/>
    <lineage>
        <taxon>Bacteria</taxon>
        <taxon>Pseudomonadati</taxon>
        <taxon>Acidobacteriota</taxon>
        <taxon>Terriglobia</taxon>
        <taxon>Terriglobales</taxon>
        <taxon>Acidobacteriaceae</taxon>
        <taxon>Tunturiibacter</taxon>
    </lineage>
</organism>
<evidence type="ECO:0000256" key="1">
    <source>
        <dbReference type="SAM" id="Phobius"/>
    </source>
</evidence>
<evidence type="ECO:0000313" key="3">
    <source>
        <dbReference type="Proteomes" id="UP000535182"/>
    </source>
</evidence>
<reference evidence="2 3" key="1">
    <citation type="submission" date="2020-08" db="EMBL/GenBank/DDBJ databases">
        <title>Genomic Encyclopedia of Type Strains, Phase IV (KMG-V): Genome sequencing to study the core and pangenomes of soil and plant-associated prokaryotes.</title>
        <authorList>
            <person name="Whitman W."/>
        </authorList>
    </citation>
    <scope>NUCLEOTIDE SEQUENCE [LARGE SCALE GENOMIC DNA]</scope>
    <source>
        <strain evidence="2 3">X5P2</strain>
    </source>
</reference>
<dbReference type="Proteomes" id="UP000535182">
    <property type="component" value="Unassembled WGS sequence"/>
</dbReference>
<keyword evidence="3" id="KW-1185">Reference proteome</keyword>